<dbReference type="SUPFAM" id="SSF48403">
    <property type="entry name" value="Ankyrin repeat"/>
    <property type="match status" value="1"/>
</dbReference>
<dbReference type="WBParaSite" id="EVEC_0000421501-mRNA-1">
    <property type="protein sequence ID" value="EVEC_0000421501-mRNA-1"/>
    <property type="gene ID" value="EVEC_0000421501"/>
</dbReference>
<proteinExistence type="predicted"/>
<evidence type="ECO:0000313" key="5">
    <source>
        <dbReference type="EMBL" id="VDD88988.1"/>
    </source>
</evidence>
<evidence type="ECO:0000256" key="1">
    <source>
        <dbReference type="ARBA" id="ARBA00022737"/>
    </source>
</evidence>
<keyword evidence="2 3" id="KW-0040">ANK repeat</keyword>
<dbReference type="PANTHER" id="PTHR24173:SF74">
    <property type="entry name" value="ANKYRIN REPEAT DOMAIN-CONTAINING PROTEIN 16"/>
    <property type="match status" value="1"/>
</dbReference>
<reference evidence="7" key="1">
    <citation type="submission" date="2017-02" db="UniProtKB">
        <authorList>
            <consortium name="WormBaseParasite"/>
        </authorList>
    </citation>
    <scope>IDENTIFICATION</scope>
</reference>
<sequence length="296" mass="32461">MKAKVTGCTACVYAIQSGSLLCLRYLVEKCRSDLAAVSDRGQSLLHVACLAGQTHIVRWIVQRSVPNVVFWTTKDNANAIHCAAFSGSVGSLRILMSVVPKKRRRAVLALRDLRGNTALHLTAINNHIDAAQFLLQSGADLKLVNAAGQTPEAIARLKNHNELATFFHTWNGKKGKLSKDLTLPTHTDSVVDSAGGHSSGYDSGLSQTLPNESRLTSPLQNQYSMVSYPDRFEQTRLTLIIQLKIKSPTLLSPLFRTSERLEMKPLNYIASDEGGRIYADCACQTDPDDLSEQIKV</sequence>
<dbReference type="SMART" id="SM00248">
    <property type="entry name" value="ANK"/>
    <property type="match status" value="4"/>
</dbReference>
<dbReference type="EMBL" id="UXUI01007717">
    <property type="protein sequence ID" value="VDD88988.1"/>
    <property type="molecule type" value="Genomic_DNA"/>
</dbReference>
<dbReference type="PROSITE" id="PS50088">
    <property type="entry name" value="ANK_REPEAT"/>
    <property type="match status" value="1"/>
</dbReference>
<dbReference type="Gene3D" id="1.25.40.20">
    <property type="entry name" value="Ankyrin repeat-containing domain"/>
    <property type="match status" value="2"/>
</dbReference>
<evidence type="ECO:0000256" key="4">
    <source>
        <dbReference type="SAM" id="MobiDB-lite"/>
    </source>
</evidence>
<dbReference type="PROSITE" id="PS50297">
    <property type="entry name" value="ANK_REP_REGION"/>
    <property type="match status" value="1"/>
</dbReference>
<accession>A0A0N4V2J1</accession>
<keyword evidence="1" id="KW-0677">Repeat</keyword>
<dbReference type="InterPro" id="IPR036770">
    <property type="entry name" value="Ankyrin_rpt-contain_sf"/>
</dbReference>
<keyword evidence="6" id="KW-1185">Reference proteome</keyword>
<dbReference type="OrthoDB" id="10261302at2759"/>
<dbReference type="AlphaFoldDB" id="A0A0N4V2J1"/>
<feature type="compositionally biased region" description="Polar residues" evidence="4">
    <location>
        <begin position="200"/>
        <end position="216"/>
    </location>
</feature>
<feature type="repeat" description="ANK" evidence="3">
    <location>
        <begin position="114"/>
        <end position="146"/>
    </location>
</feature>
<dbReference type="PANTHER" id="PTHR24173">
    <property type="entry name" value="ANKYRIN REPEAT CONTAINING"/>
    <property type="match status" value="1"/>
</dbReference>
<dbReference type="Pfam" id="PF12796">
    <property type="entry name" value="Ank_2"/>
    <property type="match status" value="1"/>
</dbReference>
<reference evidence="5 6" key="2">
    <citation type="submission" date="2018-10" db="EMBL/GenBank/DDBJ databases">
        <authorList>
            <consortium name="Pathogen Informatics"/>
        </authorList>
    </citation>
    <scope>NUCLEOTIDE SEQUENCE [LARGE SCALE GENOMIC DNA]</scope>
</reference>
<dbReference type="InterPro" id="IPR002110">
    <property type="entry name" value="Ankyrin_rpt"/>
</dbReference>
<name>A0A0N4V2J1_ENTVE</name>
<organism evidence="7">
    <name type="scientific">Enterobius vermicularis</name>
    <name type="common">Human pinworm</name>
    <dbReference type="NCBI Taxonomy" id="51028"/>
    <lineage>
        <taxon>Eukaryota</taxon>
        <taxon>Metazoa</taxon>
        <taxon>Ecdysozoa</taxon>
        <taxon>Nematoda</taxon>
        <taxon>Chromadorea</taxon>
        <taxon>Rhabditida</taxon>
        <taxon>Spirurina</taxon>
        <taxon>Oxyuridomorpha</taxon>
        <taxon>Oxyuroidea</taxon>
        <taxon>Oxyuridae</taxon>
        <taxon>Enterobius</taxon>
    </lineage>
</organism>
<dbReference type="STRING" id="51028.A0A0N4V2J1"/>
<dbReference type="Pfam" id="PF00023">
    <property type="entry name" value="Ank"/>
    <property type="match status" value="1"/>
</dbReference>
<protein>
    <submittedName>
        <fullName evidence="7">ANK_REP_REGION domain-containing protein</fullName>
    </submittedName>
</protein>
<dbReference type="Proteomes" id="UP000274131">
    <property type="component" value="Unassembled WGS sequence"/>
</dbReference>
<evidence type="ECO:0000313" key="7">
    <source>
        <dbReference type="WBParaSite" id="EVEC_0000421501-mRNA-1"/>
    </source>
</evidence>
<evidence type="ECO:0000256" key="2">
    <source>
        <dbReference type="ARBA" id="ARBA00023043"/>
    </source>
</evidence>
<evidence type="ECO:0000256" key="3">
    <source>
        <dbReference type="PROSITE-ProRule" id="PRU00023"/>
    </source>
</evidence>
<gene>
    <name evidence="5" type="ORF">EVEC_LOCUS3923</name>
</gene>
<feature type="region of interest" description="Disordered" evidence="4">
    <location>
        <begin position="192"/>
        <end position="216"/>
    </location>
</feature>
<evidence type="ECO:0000313" key="6">
    <source>
        <dbReference type="Proteomes" id="UP000274131"/>
    </source>
</evidence>